<gene>
    <name evidence="1" type="ORF">C9I94_10860</name>
</gene>
<reference evidence="1 2" key="1">
    <citation type="submission" date="2018-01" db="EMBL/GenBank/DDBJ databases">
        <title>Whole genome sequencing of Histamine producing bacteria.</title>
        <authorList>
            <person name="Butler K."/>
        </authorList>
    </citation>
    <scope>NUCLEOTIDE SEQUENCE [LARGE SCALE GENOMIC DNA]</scope>
    <source>
        <strain evidence="1 2">DSM 24669</strain>
    </source>
</reference>
<dbReference type="EMBL" id="PYLZ01000005">
    <property type="protein sequence ID" value="PSW24528.1"/>
    <property type="molecule type" value="Genomic_DNA"/>
</dbReference>
<keyword evidence="2" id="KW-1185">Reference proteome</keyword>
<dbReference type="Proteomes" id="UP000240481">
    <property type="component" value="Unassembled WGS sequence"/>
</dbReference>
<evidence type="ECO:0000313" key="1">
    <source>
        <dbReference type="EMBL" id="PSW24528.1"/>
    </source>
</evidence>
<evidence type="ECO:0008006" key="3">
    <source>
        <dbReference type="Google" id="ProtNLM"/>
    </source>
</evidence>
<proteinExistence type="predicted"/>
<sequence length="59" mass="6701">MITAFQSDQALKQRLIASRRPASKLISEKHKRIAKQLVNAGYSKKAVCTLYSCTYKDLK</sequence>
<dbReference type="STRING" id="680026.AB733_23060"/>
<name>A0A0J8V5V5_9GAMM</name>
<dbReference type="AlphaFoldDB" id="A0A0J8V5V5"/>
<accession>A0A0J8V5V5</accession>
<comment type="caution">
    <text evidence="1">The sequence shown here is derived from an EMBL/GenBank/DDBJ whole genome shotgun (WGS) entry which is preliminary data.</text>
</comment>
<protein>
    <recommendedName>
        <fullName evidence="3">Resolvase HTH domain-containing protein</fullName>
    </recommendedName>
</protein>
<organism evidence="1 2">
    <name type="scientific">Photobacterium swingsii</name>
    <dbReference type="NCBI Taxonomy" id="680026"/>
    <lineage>
        <taxon>Bacteria</taxon>
        <taxon>Pseudomonadati</taxon>
        <taxon>Pseudomonadota</taxon>
        <taxon>Gammaproteobacteria</taxon>
        <taxon>Vibrionales</taxon>
        <taxon>Vibrionaceae</taxon>
        <taxon>Photobacterium</taxon>
    </lineage>
</organism>
<evidence type="ECO:0000313" key="2">
    <source>
        <dbReference type="Proteomes" id="UP000240481"/>
    </source>
</evidence>